<dbReference type="InterPro" id="IPR001607">
    <property type="entry name" value="Znf_UBP"/>
</dbReference>
<dbReference type="InterPro" id="IPR047243">
    <property type="entry name" value="RING-H2_BRAP2"/>
</dbReference>
<dbReference type="CDD" id="cd16457">
    <property type="entry name" value="RING-H2_BRAP2"/>
    <property type="match status" value="1"/>
</dbReference>
<evidence type="ECO:0000259" key="7">
    <source>
        <dbReference type="PROSITE" id="PS50089"/>
    </source>
</evidence>
<evidence type="ECO:0000313" key="9">
    <source>
        <dbReference type="EMBL" id="KAJ8312712.1"/>
    </source>
</evidence>
<dbReference type="Gene3D" id="3.30.40.10">
    <property type="entry name" value="Zinc/RING finger domain, C3HC4 (zinc finger)"/>
    <property type="match status" value="1"/>
</dbReference>
<dbReference type="Pfam" id="PF07576">
    <property type="entry name" value="BRAP2"/>
    <property type="match status" value="1"/>
</dbReference>
<comment type="caution">
    <text evidence="9">The sequence shown here is derived from an EMBL/GenBank/DDBJ whole genome shotgun (WGS) entry which is preliminary data.</text>
</comment>
<feature type="region of interest" description="Disordered" evidence="6">
    <location>
        <begin position="490"/>
        <end position="514"/>
    </location>
</feature>
<dbReference type="Pfam" id="PF02148">
    <property type="entry name" value="zf-UBP"/>
    <property type="match status" value="1"/>
</dbReference>
<feature type="region of interest" description="Disordered" evidence="6">
    <location>
        <begin position="99"/>
        <end position="119"/>
    </location>
</feature>
<dbReference type="EMBL" id="JARBDR010000440">
    <property type="protein sequence ID" value="KAJ8312712.1"/>
    <property type="molecule type" value="Genomic_DNA"/>
</dbReference>
<keyword evidence="3" id="KW-0862">Zinc</keyword>
<keyword evidence="1" id="KW-0479">Metal-binding</keyword>
<dbReference type="SMART" id="SM00290">
    <property type="entry name" value="ZnF_UBP"/>
    <property type="match status" value="1"/>
</dbReference>
<dbReference type="PANTHER" id="PTHR24007">
    <property type="entry name" value="BRCA1-ASSOCIATED PROTEIN"/>
    <property type="match status" value="1"/>
</dbReference>
<dbReference type="InterPro" id="IPR001841">
    <property type="entry name" value="Znf_RING"/>
</dbReference>
<evidence type="ECO:0000256" key="4">
    <source>
        <dbReference type="PROSITE-ProRule" id="PRU00502"/>
    </source>
</evidence>
<evidence type="ECO:0000256" key="5">
    <source>
        <dbReference type="SAM" id="Coils"/>
    </source>
</evidence>
<dbReference type="PROSITE" id="PS50089">
    <property type="entry name" value="ZF_RING_2"/>
    <property type="match status" value="1"/>
</dbReference>
<dbReference type="Proteomes" id="UP001217089">
    <property type="component" value="Unassembled WGS sequence"/>
</dbReference>
<feature type="domain" description="UBP-type" evidence="8">
    <location>
        <begin position="248"/>
        <end position="354"/>
    </location>
</feature>
<dbReference type="PANTHER" id="PTHR24007:SF7">
    <property type="entry name" value="BRCA1-ASSOCIATED PROTEIN"/>
    <property type="match status" value="1"/>
</dbReference>
<feature type="coiled-coil region" evidence="5">
    <location>
        <begin position="383"/>
        <end position="466"/>
    </location>
</feature>
<gene>
    <name evidence="9" type="ORF">KUTeg_010085</name>
</gene>
<dbReference type="InterPro" id="IPR011422">
    <property type="entry name" value="BRAP2/ETP1_RRM"/>
</dbReference>
<sequence>MPSAVIYFQSTPAFKIKPDTGEKLSYAAVASCSAGTSKSSAQTIDLPKQCRGSREIGEITIESKRCKKLRYDIKKTSFELASSASGKSALKESYFKPIDNEGIGSPRPGSGCASTRPKSYSPTFRGSPTLHFYSGNPSLKDDVSRSELICMLAVPAKLTIHDICKFTAPVGEYMEYMRIIRDVTPNQYMVLLKFKNQKFADEFYSTYNNTQYNTIEPDTCHLIYVAQLEILKENEDPSLPVPGITELPNCPVCLERMDESVDGILTILCNHAFHMTCLVTVGRYKSLWICLICGHVGCGRYSGQHAYRHFEETQHTYAMQLGNNAVWDYAGDNYVHRLVQNKGDGKLVEVDERGNYVQEEKIDSLQLEVEKLDTKFQKSLHDTEQLNIKLSEVSKEKQTAEKKCTHLHTRLTKTLKELQEEQEINKSLRVNQDAWQKKVTKLEAQVHDLTKEKEREIQDLREQLRDVMFFLEAQKKLSDTNVVSQQEIEESQIYVGASGTTPSPTGRRGRKKDR</sequence>
<organism evidence="9 10">
    <name type="scientific">Tegillarca granosa</name>
    <name type="common">Malaysian cockle</name>
    <name type="synonym">Anadara granosa</name>
    <dbReference type="NCBI Taxonomy" id="220873"/>
    <lineage>
        <taxon>Eukaryota</taxon>
        <taxon>Metazoa</taxon>
        <taxon>Spiralia</taxon>
        <taxon>Lophotrochozoa</taxon>
        <taxon>Mollusca</taxon>
        <taxon>Bivalvia</taxon>
        <taxon>Autobranchia</taxon>
        <taxon>Pteriomorphia</taxon>
        <taxon>Arcoida</taxon>
        <taxon>Arcoidea</taxon>
        <taxon>Arcidae</taxon>
        <taxon>Tegillarca</taxon>
    </lineage>
</organism>
<dbReference type="PROSITE" id="PS50271">
    <property type="entry name" value="ZF_UBP"/>
    <property type="match status" value="1"/>
</dbReference>
<dbReference type="InterPro" id="IPR013083">
    <property type="entry name" value="Znf_RING/FYVE/PHD"/>
</dbReference>
<evidence type="ECO:0000256" key="6">
    <source>
        <dbReference type="SAM" id="MobiDB-lite"/>
    </source>
</evidence>
<evidence type="ECO:0000256" key="3">
    <source>
        <dbReference type="ARBA" id="ARBA00022833"/>
    </source>
</evidence>
<evidence type="ECO:0000256" key="2">
    <source>
        <dbReference type="ARBA" id="ARBA00022771"/>
    </source>
</evidence>
<reference evidence="9 10" key="1">
    <citation type="submission" date="2022-12" db="EMBL/GenBank/DDBJ databases">
        <title>Chromosome-level genome of Tegillarca granosa.</title>
        <authorList>
            <person name="Kim J."/>
        </authorList>
    </citation>
    <scope>NUCLEOTIDE SEQUENCE [LARGE SCALE GENOMIC DNA]</scope>
    <source>
        <strain evidence="9">Teg-2019</strain>
        <tissue evidence="9">Adductor muscle</tissue>
    </source>
</reference>
<keyword evidence="5" id="KW-0175">Coiled coil</keyword>
<dbReference type="InterPro" id="IPR034932">
    <property type="entry name" value="BRAP2_RRM"/>
</dbReference>
<dbReference type="SMART" id="SM00184">
    <property type="entry name" value="RING"/>
    <property type="match status" value="1"/>
</dbReference>
<evidence type="ECO:0000256" key="1">
    <source>
        <dbReference type="ARBA" id="ARBA00022723"/>
    </source>
</evidence>
<dbReference type="SUPFAM" id="SSF57850">
    <property type="entry name" value="RING/U-box"/>
    <property type="match status" value="1"/>
</dbReference>
<protein>
    <recommendedName>
        <fullName evidence="11">BRCA1-associated protein</fullName>
    </recommendedName>
</protein>
<dbReference type="CDD" id="cd12718">
    <property type="entry name" value="RRM_BRAP2"/>
    <property type="match status" value="1"/>
</dbReference>
<evidence type="ECO:0008006" key="11">
    <source>
        <dbReference type="Google" id="ProtNLM"/>
    </source>
</evidence>
<feature type="domain" description="RING-type" evidence="7">
    <location>
        <begin position="250"/>
        <end position="293"/>
    </location>
</feature>
<keyword evidence="10" id="KW-1185">Reference proteome</keyword>
<evidence type="ECO:0000313" key="10">
    <source>
        <dbReference type="Proteomes" id="UP001217089"/>
    </source>
</evidence>
<proteinExistence type="predicted"/>
<keyword evidence="2 4" id="KW-0863">Zinc-finger</keyword>
<evidence type="ECO:0000259" key="8">
    <source>
        <dbReference type="PROSITE" id="PS50271"/>
    </source>
</evidence>
<name>A0ABQ9F5Q3_TEGGR</name>
<accession>A0ABQ9F5Q3</accession>